<evidence type="ECO:0000256" key="1">
    <source>
        <dbReference type="SAM" id="MobiDB-lite"/>
    </source>
</evidence>
<gene>
    <name evidence="2" type="ORF">M514_20972</name>
</gene>
<protein>
    <submittedName>
        <fullName evidence="2">Uncharacterized protein</fullName>
    </submittedName>
</protein>
<dbReference type="AlphaFoldDB" id="A0A085NBI2"/>
<evidence type="ECO:0000313" key="2">
    <source>
        <dbReference type="EMBL" id="KFD66828.1"/>
    </source>
</evidence>
<name>A0A085NBI2_9BILA</name>
<dbReference type="EMBL" id="KL367520">
    <property type="protein sequence ID" value="KFD66828.1"/>
    <property type="molecule type" value="Genomic_DNA"/>
</dbReference>
<reference evidence="2" key="1">
    <citation type="journal article" date="2014" name="Nat. Genet.">
        <title>Genome and transcriptome of the porcine whipworm Trichuris suis.</title>
        <authorList>
            <person name="Jex A.R."/>
            <person name="Nejsum P."/>
            <person name="Schwarz E.M."/>
            <person name="Hu L."/>
            <person name="Young N.D."/>
            <person name="Hall R.S."/>
            <person name="Korhonen P.K."/>
            <person name="Liao S."/>
            <person name="Thamsborg S."/>
            <person name="Xia J."/>
            <person name="Xu P."/>
            <person name="Wang S."/>
            <person name="Scheerlinck J.P."/>
            <person name="Hofmann A."/>
            <person name="Sternberg P.W."/>
            <person name="Wang J."/>
            <person name="Gasser R.B."/>
        </authorList>
    </citation>
    <scope>NUCLEOTIDE SEQUENCE [LARGE SCALE GENOMIC DNA]</scope>
    <source>
        <strain evidence="2">DCEP-RM93F</strain>
    </source>
</reference>
<accession>A0A085NBI2</accession>
<proteinExistence type="predicted"/>
<dbReference type="Proteomes" id="UP000030758">
    <property type="component" value="Unassembled WGS sequence"/>
</dbReference>
<feature type="region of interest" description="Disordered" evidence="1">
    <location>
        <begin position="21"/>
        <end position="47"/>
    </location>
</feature>
<sequence length="70" mass="7818">MPKNVAWFLARYLQFPFGAQMTSQDEDGRGDSSNDGSSTIRPVSDPQISRLHSTKRILCCLNHAFCLSIT</sequence>
<organism evidence="2">
    <name type="scientific">Trichuris suis</name>
    <name type="common">pig whipworm</name>
    <dbReference type="NCBI Taxonomy" id="68888"/>
    <lineage>
        <taxon>Eukaryota</taxon>
        <taxon>Metazoa</taxon>
        <taxon>Ecdysozoa</taxon>
        <taxon>Nematoda</taxon>
        <taxon>Enoplea</taxon>
        <taxon>Dorylaimia</taxon>
        <taxon>Trichinellida</taxon>
        <taxon>Trichuridae</taxon>
        <taxon>Trichuris</taxon>
    </lineage>
</organism>